<dbReference type="Proteomes" id="UP000198914">
    <property type="component" value="Unassembled WGS sequence"/>
</dbReference>
<sequence length="98" mass="11550">MSHRERDDSYHDVVAQLSSRLRVITCEDKIQWILQKRDGFRSGKPRWTGISFCTTKRALLRESRRHLRRFGDDPQLADGKLGFLPSTFEEHRDDSSFV</sequence>
<accession>A0A1H3U7Q4</accession>
<proteinExistence type="predicted"/>
<protein>
    <submittedName>
        <fullName evidence="1">Uncharacterized protein</fullName>
    </submittedName>
</protein>
<dbReference type="EMBL" id="FNPX01000025">
    <property type="protein sequence ID" value="SDZ58496.1"/>
    <property type="molecule type" value="Genomic_DNA"/>
</dbReference>
<keyword evidence="2" id="KW-1185">Reference proteome</keyword>
<gene>
    <name evidence="1" type="ORF">SAMN05444004_12529</name>
</gene>
<evidence type="ECO:0000313" key="1">
    <source>
        <dbReference type="EMBL" id="SDZ58496.1"/>
    </source>
</evidence>
<reference evidence="2" key="1">
    <citation type="submission" date="2016-10" db="EMBL/GenBank/DDBJ databases">
        <authorList>
            <person name="Varghese N."/>
            <person name="Submissions S."/>
        </authorList>
    </citation>
    <scope>NUCLEOTIDE SEQUENCE [LARGE SCALE GENOMIC DNA]</scope>
    <source>
        <strain evidence="2">DSM 100420</strain>
    </source>
</reference>
<evidence type="ECO:0000313" key="2">
    <source>
        <dbReference type="Proteomes" id="UP000198914"/>
    </source>
</evidence>
<dbReference type="STRING" id="1244108.SAMN05444004_12529"/>
<dbReference type="AlphaFoldDB" id="A0A1H3U7Q4"/>
<name>A0A1H3U7Q4_9RHOB</name>
<organism evidence="1 2">
    <name type="scientific">Jannaschia faecimaris</name>
    <dbReference type="NCBI Taxonomy" id="1244108"/>
    <lineage>
        <taxon>Bacteria</taxon>
        <taxon>Pseudomonadati</taxon>
        <taxon>Pseudomonadota</taxon>
        <taxon>Alphaproteobacteria</taxon>
        <taxon>Rhodobacterales</taxon>
        <taxon>Roseobacteraceae</taxon>
        <taxon>Jannaschia</taxon>
    </lineage>
</organism>